<dbReference type="InterPro" id="IPR000214">
    <property type="entry name" value="Znf_DNA_glyclase/AP_lyase"/>
</dbReference>
<keyword evidence="9" id="KW-0234">DNA repair</keyword>
<keyword evidence="17" id="KW-1185">Reference proteome</keyword>
<keyword evidence="12" id="KW-0326">Glycosidase</keyword>
<name>A0ABV6DPX1_9BACL</name>
<dbReference type="Gene3D" id="1.10.8.50">
    <property type="match status" value="1"/>
</dbReference>
<evidence type="ECO:0000256" key="3">
    <source>
        <dbReference type="ARBA" id="ARBA00022723"/>
    </source>
</evidence>
<comment type="caution">
    <text evidence="16">The sequence shown here is derived from an EMBL/GenBank/DDBJ whole genome shotgun (WGS) entry which is preliminary data.</text>
</comment>
<feature type="domain" description="Formamidopyrimidine-DNA glycosylase catalytic" evidence="15">
    <location>
        <begin position="2"/>
        <end position="114"/>
    </location>
</feature>
<keyword evidence="3" id="KW-0479">Metal-binding</keyword>
<keyword evidence="7" id="KW-0862">Zinc</keyword>
<feature type="domain" description="FPG-type" evidence="14">
    <location>
        <begin position="237"/>
        <end position="271"/>
    </location>
</feature>
<dbReference type="Pfam" id="PF01149">
    <property type="entry name" value="Fapy_DNA_glyco"/>
    <property type="match status" value="1"/>
</dbReference>
<comment type="catalytic activity">
    <reaction evidence="1">
        <text>Hydrolysis of DNA containing ring-opened 7-methylguanine residues, releasing 2,6-diamino-4-hydroxy-5-(N-methyl)formamidopyrimidine.</text>
        <dbReference type="EC" id="3.2.2.23"/>
    </reaction>
</comment>
<reference evidence="16 17" key="1">
    <citation type="submission" date="2024-09" db="EMBL/GenBank/DDBJ databases">
        <authorList>
            <person name="Sun Q."/>
            <person name="Mori K."/>
        </authorList>
    </citation>
    <scope>NUCLEOTIDE SEQUENCE [LARGE SCALE GENOMIC DNA]</scope>
    <source>
        <strain evidence="16 17">CCM 7759</strain>
    </source>
</reference>
<gene>
    <name evidence="16" type="ORF">ACFFK0_20010</name>
</gene>
<dbReference type="SUPFAM" id="SSF81624">
    <property type="entry name" value="N-terminal domain of MutM-like DNA repair proteins"/>
    <property type="match status" value="1"/>
</dbReference>
<keyword evidence="4" id="KW-0227">DNA damage</keyword>
<dbReference type="InterPro" id="IPR012319">
    <property type="entry name" value="FPG_cat"/>
</dbReference>
<dbReference type="PROSITE" id="PS51068">
    <property type="entry name" value="FPG_CAT"/>
    <property type="match status" value="1"/>
</dbReference>
<evidence type="ECO:0000256" key="8">
    <source>
        <dbReference type="ARBA" id="ARBA00023125"/>
    </source>
</evidence>
<dbReference type="Proteomes" id="UP001589776">
    <property type="component" value="Unassembled WGS sequence"/>
</dbReference>
<dbReference type="PANTHER" id="PTHR22993:SF9">
    <property type="entry name" value="FORMAMIDOPYRIMIDINE-DNA GLYCOSYLASE"/>
    <property type="match status" value="1"/>
</dbReference>
<dbReference type="PROSITE" id="PS51066">
    <property type="entry name" value="ZF_FPG_2"/>
    <property type="match status" value="1"/>
</dbReference>
<evidence type="ECO:0000256" key="1">
    <source>
        <dbReference type="ARBA" id="ARBA00001668"/>
    </source>
</evidence>
<dbReference type="SUPFAM" id="SSF46946">
    <property type="entry name" value="S13-like H2TH domain"/>
    <property type="match status" value="1"/>
</dbReference>
<evidence type="ECO:0000256" key="13">
    <source>
        <dbReference type="PROSITE-ProRule" id="PRU00391"/>
    </source>
</evidence>
<dbReference type="Pfam" id="PF06831">
    <property type="entry name" value="H2TH"/>
    <property type="match status" value="1"/>
</dbReference>
<evidence type="ECO:0000256" key="7">
    <source>
        <dbReference type="ARBA" id="ARBA00022833"/>
    </source>
</evidence>
<dbReference type="PANTHER" id="PTHR22993">
    <property type="entry name" value="FORMAMIDOPYRIMIDINE-DNA GLYCOSYLASE"/>
    <property type="match status" value="1"/>
</dbReference>
<dbReference type="SMART" id="SM01232">
    <property type="entry name" value="H2TH"/>
    <property type="match status" value="1"/>
</dbReference>
<evidence type="ECO:0000256" key="2">
    <source>
        <dbReference type="ARBA" id="ARBA00009409"/>
    </source>
</evidence>
<proteinExistence type="inferred from homology"/>
<organism evidence="16 17">
    <name type="scientific">Paenibacillus chartarius</name>
    <dbReference type="NCBI Taxonomy" id="747481"/>
    <lineage>
        <taxon>Bacteria</taxon>
        <taxon>Bacillati</taxon>
        <taxon>Bacillota</taxon>
        <taxon>Bacilli</taxon>
        <taxon>Bacillales</taxon>
        <taxon>Paenibacillaceae</taxon>
        <taxon>Paenibacillus</taxon>
    </lineage>
</organism>
<dbReference type="EMBL" id="JBHLWN010000077">
    <property type="protein sequence ID" value="MFC0214695.1"/>
    <property type="molecule type" value="Genomic_DNA"/>
</dbReference>
<evidence type="ECO:0000256" key="4">
    <source>
        <dbReference type="ARBA" id="ARBA00022763"/>
    </source>
</evidence>
<comment type="similarity">
    <text evidence="2">Belongs to the FPG family.</text>
</comment>
<dbReference type="SUPFAM" id="SSF57716">
    <property type="entry name" value="Glucocorticoid receptor-like (DNA-binding domain)"/>
    <property type="match status" value="1"/>
</dbReference>
<dbReference type="Gene3D" id="3.20.190.10">
    <property type="entry name" value="MutM-like, N-terminal"/>
    <property type="match status" value="1"/>
</dbReference>
<evidence type="ECO:0000256" key="12">
    <source>
        <dbReference type="ARBA" id="ARBA00023295"/>
    </source>
</evidence>
<sequence>MPELPEMEHYRRALFPLVAGKPITTVRVEREKTVNVPPDAFCRLVLGGVMSTVERRAKHLLFPLSSGLTLHLHLMLGGSMFYGTEEQKPDRSAQVTLGFADGKQLYFHGLRLGYLHIHDPAALQEALGKLGPDPFDPSLTPQRFAELLRRKRGTLKSVLVDQAAVVSGIGNCYSDEICFAAGLLPTRRTGELDAGETRSLYDAMRHVLRTATERGGYMDVPLFAGDTLTGGFDPLCAVYDRKGEPCIRCGSPIAFAEVNSRKCFFCTQCQH</sequence>
<dbReference type="InterPro" id="IPR035937">
    <property type="entry name" value="FPG_N"/>
</dbReference>
<evidence type="ECO:0000313" key="17">
    <source>
        <dbReference type="Proteomes" id="UP001589776"/>
    </source>
</evidence>
<dbReference type="InterPro" id="IPR015886">
    <property type="entry name" value="H2TH_FPG"/>
</dbReference>
<accession>A0ABV6DPX1</accession>
<evidence type="ECO:0000259" key="14">
    <source>
        <dbReference type="PROSITE" id="PS51066"/>
    </source>
</evidence>
<dbReference type="InterPro" id="IPR010979">
    <property type="entry name" value="Ribosomal_uS13-like_H2TH"/>
</dbReference>
<keyword evidence="10" id="KW-0456">Lyase</keyword>
<keyword evidence="5 13" id="KW-0863">Zinc-finger</keyword>
<dbReference type="SMART" id="SM00898">
    <property type="entry name" value="Fapy_DNA_glyco"/>
    <property type="match status" value="1"/>
</dbReference>
<evidence type="ECO:0000256" key="6">
    <source>
        <dbReference type="ARBA" id="ARBA00022801"/>
    </source>
</evidence>
<evidence type="ECO:0000313" key="16">
    <source>
        <dbReference type="EMBL" id="MFC0214695.1"/>
    </source>
</evidence>
<keyword evidence="11" id="KW-0511">Multifunctional enzyme</keyword>
<protein>
    <submittedName>
        <fullName evidence="16">Fpg/Nei family DNA glycosylase</fullName>
    </submittedName>
</protein>
<evidence type="ECO:0000256" key="11">
    <source>
        <dbReference type="ARBA" id="ARBA00023268"/>
    </source>
</evidence>
<keyword evidence="6" id="KW-0378">Hydrolase</keyword>
<evidence type="ECO:0000256" key="9">
    <source>
        <dbReference type="ARBA" id="ARBA00023204"/>
    </source>
</evidence>
<keyword evidence="8" id="KW-0238">DNA-binding</keyword>
<evidence type="ECO:0000259" key="15">
    <source>
        <dbReference type="PROSITE" id="PS51068"/>
    </source>
</evidence>
<evidence type="ECO:0000256" key="10">
    <source>
        <dbReference type="ARBA" id="ARBA00023239"/>
    </source>
</evidence>
<dbReference type="RefSeq" id="WP_377472430.1">
    <property type="nucleotide sequence ID" value="NZ_JBHLWN010000077.1"/>
</dbReference>
<evidence type="ECO:0000256" key="5">
    <source>
        <dbReference type="ARBA" id="ARBA00022771"/>
    </source>
</evidence>